<evidence type="ECO:0000256" key="1">
    <source>
        <dbReference type="SAM" id="MobiDB-lite"/>
    </source>
</evidence>
<dbReference type="EMBL" id="OV725082">
    <property type="protein sequence ID" value="CAH1405850.1"/>
    <property type="molecule type" value="Genomic_DNA"/>
</dbReference>
<sequence length="67" mass="6995">MGDIAHYGARGGWIKDSKSLPWGISGEKGGPPMNNKREHPTRKGERPSEEAPVGGNNTPGAGIARAS</sequence>
<dbReference type="AlphaFoldDB" id="A0A9P0MVF7"/>
<proteinExistence type="predicted"/>
<name>A0A9P0MVF7_NEZVI</name>
<feature type="compositionally biased region" description="Basic and acidic residues" evidence="1">
    <location>
        <begin position="35"/>
        <end position="49"/>
    </location>
</feature>
<keyword evidence="3" id="KW-1185">Reference proteome</keyword>
<gene>
    <name evidence="2" type="ORF">NEZAVI_LOCUS13932</name>
</gene>
<evidence type="ECO:0000313" key="3">
    <source>
        <dbReference type="Proteomes" id="UP001152798"/>
    </source>
</evidence>
<feature type="region of interest" description="Disordered" evidence="1">
    <location>
        <begin position="1"/>
        <end position="67"/>
    </location>
</feature>
<dbReference type="Proteomes" id="UP001152798">
    <property type="component" value="Chromosome 6"/>
</dbReference>
<reference evidence="2" key="1">
    <citation type="submission" date="2022-01" db="EMBL/GenBank/DDBJ databases">
        <authorList>
            <person name="King R."/>
        </authorList>
    </citation>
    <scope>NUCLEOTIDE SEQUENCE</scope>
</reference>
<evidence type="ECO:0000313" key="2">
    <source>
        <dbReference type="EMBL" id="CAH1405850.1"/>
    </source>
</evidence>
<protein>
    <submittedName>
        <fullName evidence="2">Uncharacterized protein</fullName>
    </submittedName>
</protein>
<accession>A0A9P0MVF7</accession>
<organism evidence="2 3">
    <name type="scientific">Nezara viridula</name>
    <name type="common">Southern green stink bug</name>
    <name type="synonym">Cimex viridulus</name>
    <dbReference type="NCBI Taxonomy" id="85310"/>
    <lineage>
        <taxon>Eukaryota</taxon>
        <taxon>Metazoa</taxon>
        <taxon>Ecdysozoa</taxon>
        <taxon>Arthropoda</taxon>
        <taxon>Hexapoda</taxon>
        <taxon>Insecta</taxon>
        <taxon>Pterygota</taxon>
        <taxon>Neoptera</taxon>
        <taxon>Paraneoptera</taxon>
        <taxon>Hemiptera</taxon>
        <taxon>Heteroptera</taxon>
        <taxon>Panheteroptera</taxon>
        <taxon>Pentatomomorpha</taxon>
        <taxon>Pentatomoidea</taxon>
        <taxon>Pentatomidae</taxon>
        <taxon>Pentatominae</taxon>
        <taxon>Nezara</taxon>
    </lineage>
</organism>